<feature type="compositionally biased region" description="Basic and acidic residues" evidence="1">
    <location>
        <begin position="805"/>
        <end position="819"/>
    </location>
</feature>
<feature type="compositionally biased region" description="Basic and acidic residues" evidence="1">
    <location>
        <begin position="56"/>
        <end position="65"/>
    </location>
</feature>
<evidence type="ECO:0000256" key="1">
    <source>
        <dbReference type="SAM" id="MobiDB-lite"/>
    </source>
</evidence>
<feature type="compositionally biased region" description="Basic and acidic residues" evidence="1">
    <location>
        <begin position="370"/>
        <end position="382"/>
    </location>
</feature>
<dbReference type="Proteomes" id="UP001295423">
    <property type="component" value="Unassembled WGS sequence"/>
</dbReference>
<reference evidence="2" key="1">
    <citation type="submission" date="2023-08" db="EMBL/GenBank/DDBJ databases">
        <authorList>
            <person name="Audoor S."/>
            <person name="Bilcke G."/>
        </authorList>
    </citation>
    <scope>NUCLEOTIDE SEQUENCE</scope>
</reference>
<feature type="region of interest" description="Disordered" evidence="1">
    <location>
        <begin position="358"/>
        <end position="395"/>
    </location>
</feature>
<sequence>MTSPDPGKQPQTKDATSMPLSPIVKPDGEWNTWRQSYITTAPPPSVPALTPENEMSAEKQPKDETPSNDDALEVSRQWIVNKSKTQALNGSQLGTLLHRLLCEQEEIMDRQISKPWTIIRPKLADVPQQLENDGTITDTQESKDEELSTISSFSSSQSSMLRQIEWHVVLLLELWIQHGERLVQELYPRLLVLQYARQEAQKKEEKIKRKWKRMNRPGNQNKAVKKKLKQSKHGGKEPKSSLSKFSASKFRIKQLAKYQKVMEQTPALVNRMQTATPQDKELQLLNHIATIVSQAAFFLPGNESMTAFLTSKCLSPRIWKVLPQVVTHVYDDLERSNPYLELVETEDPFPSINILTTTKKKKKKKKTLKPKQEEEKKEEPVGRPKLLQKKNRFQTGAGHFYHRSRAAQSSMSKVLEHLSPVRNKSSIALASASSTGKNNRFLSRKSSSELVTPHLGKNKSAKQGSVNKTPKLSLSSTTSSKKKTKASMTPSATTTANKASRKPAPVTTAKKEDRRPKKIKPIDPVKSIRRDAAEFPLPVQLLQTTNVQSPDCKLSRAKEEDNVKTKRSRSQGLFPLSPIPTNRSSTSESTIAAAAVLKTPTRKRRSDSLLSTTTTPVRKPYLEADGRENERNHGNKRPPNAPFLTPQRYHCQKVAETPDSSTFPAPKKAAYATPVRRRCYTNNAVVAETPDTSAPAKLLERCNESVVAETPQRQPETVAETPQHPTTTGVVAETPEQEEEVEEVNKVASIGGFDSIDWETPSSPSQGGSDVIVEPLQLFTKPPEAKKPRRVYSLGGGRSKQPQQQEKKTDKDEMKDRRMATNAVLTQAMAFMRRKSLERSS</sequence>
<feature type="compositionally biased region" description="Polar residues" evidence="1">
    <location>
        <begin position="429"/>
        <end position="450"/>
    </location>
</feature>
<feature type="compositionally biased region" description="Low complexity" evidence="1">
    <location>
        <begin position="468"/>
        <end position="479"/>
    </location>
</feature>
<feature type="region of interest" description="Disordered" evidence="1">
    <location>
        <begin position="548"/>
        <end position="587"/>
    </location>
</feature>
<feature type="compositionally biased region" description="Basic residues" evidence="1">
    <location>
        <begin position="223"/>
        <end position="233"/>
    </location>
</feature>
<feature type="region of interest" description="Disordered" evidence="1">
    <location>
        <begin position="707"/>
        <end position="823"/>
    </location>
</feature>
<feature type="region of interest" description="Disordered" evidence="1">
    <location>
        <begin position="429"/>
        <end position="527"/>
    </location>
</feature>
<evidence type="ECO:0000313" key="3">
    <source>
        <dbReference type="Proteomes" id="UP001295423"/>
    </source>
</evidence>
<feature type="compositionally biased region" description="Basic and acidic residues" evidence="1">
    <location>
        <begin position="620"/>
        <end position="633"/>
    </location>
</feature>
<dbReference type="EMBL" id="CAKOGP040000002">
    <property type="protein sequence ID" value="CAJ1924250.1"/>
    <property type="molecule type" value="Genomic_DNA"/>
</dbReference>
<gene>
    <name evidence="2" type="ORF">CYCCA115_LOCUS1075</name>
</gene>
<accession>A0AAD2CDI0</accession>
<feature type="compositionally biased region" description="Low complexity" evidence="1">
    <location>
        <begin position="486"/>
        <end position="495"/>
    </location>
</feature>
<feature type="region of interest" description="Disordered" evidence="1">
    <location>
        <begin position="1"/>
        <end position="70"/>
    </location>
</feature>
<feature type="region of interest" description="Disordered" evidence="1">
    <location>
        <begin position="207"/>
        <end position="243"/>
    </location>
</feature>
<feature type="compositionally biased region" description="Basic residues" evidence="1">
    <location>
        <begin position="358"/>
        <end position="369"/>
    </location>
</feature>
<proteinExistence type="predicted"/>
<name>A0AAD2CDI0_9STRA</name>
<organism evidence="2 3">
    <name type="scientific">Cylindrotheca closterium</name>
    <dbReference type="NCBI Taxonomy" id="2856"/>
    <lineage>
        <taxon>Eukaryota</taxon>
        <taxon>Sar</taxon>
        <taxon>Stramenopiles</taxon>
        <taxon>Ochrophyta</taxon>
        <taxon>Bacillariophyta</taxon>
        <taxon>Bacillariophyceae</taxon>
        <taxon>Bacillariophycidae</taxon>
        <taxon>Bacillariales</taxon>
        <taxon>Bacillariaceae</taxon>
        <taxon>Cylindrotheca</taxon>
    </lineage>
</organism>
<feature type="compositionally biased region" description="Polar residues" evidence="1">
    <location>
        <begin position="1"/>
        <end position="19"/>
    </location>
</feature>
<feature type="compositionally biased region" description="Basic and acidic residues" evidence="1">
    <location>
        <begin position="553"/>
        <end position="564"/>
    </location>
</feature>
<evidence type="ECO:0000313" key="2">
    <source>
        <dbReference type="EMBL" id="CAJ1924250.1"/>
    </source>
</evidence>
<feature type="region of interest" description="Disordered" evidence="1">
    <location>
        <begin position="599"/>
        <end position="645"/>
    </location>
</feature>
<feature type="region of interest" description="Disordered" evidence="1">
    <location>
        <begin position="132"/>
        <end position="151"/>
    </location>
</feature>
<comment type="caution">
    <text evidence="2">The sequence shown here is derived from an EMBL/GenBank/DDBJ whole genome shotgun (WGS) entry which is preliminary data.</text>
</comment>
<feature type="compositionally biased region" description="Basic and acidic residues" evidence="1">
    <location>
        <begin position="509"/>
        <end position="527"/>
    </location>
</feature>
<protein>
    <submittedName>
        <fullName evidence="2">Uncharacterized protein</fullName>
    </submittedName>
</protein>
<keyword evidence="3" id="KW-1185">Reference proteome</keyword>
<dbReference type="AlphaFoldDB" id="A0AAD2CDI0"/>